<accession>A0ABP8E5F7</accession>
<dbReference type="PROSITE" id="PS50931">
    <property type="entry name" value="HTH_LYSR"/>
    <property type="match status" value="1"/>
</dbReference>
<organism evidence="7 8">
    <name type="scientific">Frondihabitans peucedani</name>
    <dbReference type="NCBI Taxonomy" id="598626"/>
    <lineage>
        <taxon>Bacteria</taxon>
        <taxon>Bacillati</taxon>
        <taxon>Actinomycetota</taxon>
        <taxon>Actinomycetes</taxon>
        <taxon>Micrococcales</taxon>
        <taxon>Microbacteriaceae</taxon>
        <taxon>Frondihabitans</taxon>
    </lineage>
</organism>
<keyword evidence="4" id="KW-0804">Transcription</keyword>
<feature type="region of interest" description="Disordered" evidence="5">
    <location>
        <begin position="63"/>
        <end position="131"/>
    </location>
</feature>
<feature type="compositionally biased region" description="Pro residues" evidence="5">
    <location>
        <begin position="92"/>
        <end position="102"/>
    </location>
</feature>
<gene>
    <name evidence="7" type="ORF">GCM10022256_30970</name>
</gene>
<feature type="domain" description="HTH lysR-type" evidence="6">
    <location>
        <begin position="17"/>
        <end position="74"/>
    </location>
</feature>
<reference evidence="8" key="1">
    <citation type="journal article" date="2019" name="Int. J. Syst. Evol. Microbiol.">
        <title>The Global Catalogue of Microorganisms (GCM) 10K type strain sequencing project: providing services to taxonomists for standard genome sequencing and annotation.</title>
        <authorList>
            <consortium name="The Broad Institute Genomics Platform"/>
            <consortium name="The Broad Institute Genome Sequencing Center for Infectious Disease"/>
            <person name="Wu L."/>
            <person name="Ma J."/>
        </authorList>
    </citation>
    <scope>NUCLEOTIDE SEQUENCE [LARGE SCALE GENOMIC DNA]</scope>
    <source>
        <strain evidence="8">JCM 17442</strain>
    </source>
</reference>
<dbReference type="InterPro" id="IPR036388">
    <property type="entry name" value="WH-like_DNA-bd_sf"/>
</dbReference>
<dbReference type="Gene3D" id="1.10.10.10">
    <property type="entry name" value="Winged helix-like DNA-binding domain superfamily/Winged helix DNA-binding domain"/>
    <property type="match status" value="1"/>
</dbReference>
<proteinExistence type="inferred from homology"/>
<keyword evidence="2" id="KW-0805">Transcription regulation</keyword>
<dbReference type="InterPro" id="IPR036390">
    <property type="entry name" value="WH_DNA-bd_sf"/>
</dbReference>
<evidence type="ECO:0000259" key="6">
    <source>
        <dbReference type="PROSITE" id="PS50931"/>
    </source>
</evidence>
<dbReference type="SUPFAM" id="SSF46785">
    <property type="entry name" value="Winged helix' DNA-binding domain"/>
    <property type="match status" value="1"/>
</dbReference>
<comment type="caution">
    <text evidence="7">The sequence shown here is derived from an EMBL/GenBank/DDBJ whole genome shotgun (WGS) entry which is preliminary data.</text>
</comment>
<keyword evidence="8" id="KW-1185">Reference proteome</keyword>
<evidence type="ECO:0000313" key="7">
    <source>
        <dbReference type="EMBL" id="GAA4267485.1"/>
    </source>
</evidence>
<evidence type="ECO:0000313" key="8">
    <source>
        <dbReference type="Proteomes" id="UP001501594"/>
    </source>
</evidence>
<dbReference type="PANTHER" id="PTHR30346:SF0">
    <property type="entry name" value="HCA OPERON TRANSCRIPTIONAL ACTIVATOR HCAR"/>
    <property type="match status" value="1"/>
</dbReference>
<keyword evidence="3" id="KW-0238">DNA-binding</keyword>
<dbReference type="EMBL" id="BAABAU010000004">
    <property type="protein sequence ID" value="GAA4267485.1"/>
    <property type="molecule type" value="Genomic_DNA"/>
</dbReference>
<evidence type="ECO:0000256" key="5">
    <source>
        <dbReference type="SAM" id="MobiDB-lite"/>
    </source>
</evidence>
<dbReference type="Pfam" id="PF00126">
    <property type="entry name" value="HTH_1"/>
    <property type="match status" value="1"/>
</dbReference>
<evidence type="ECO:0000256" key="3">
    <source>
        <dbReference type="ARBA" id="ARBA00023125"/>
    </source>
</evidence>
<evidence type="ECO:0000256" key="4">
    <source>
        <dbReference type="ARBA" id="ARBA00023163"/>
    </source>
</evidence>
<sequence>MRSILPRRTPGRYPGRVKTSQLHHFVVAAEELHFPRAAQLLDISRQKLNSSIAAVELQYDKPLFDRSASEPRLTREGQRALDDARAELAKPSTPPPAPPRPPGGKAKASKGVGRGKVLKGEPKPFKKRQGR</sequence>
<evidence type="ECO:0000256" key="2">
    <source>
        <dbReference type="ARBA" id="ARBA00023015"/>
    </source>
</evidence>
<protein>
    <recommendedName>
        <fullName evidence="6">HTH lysR-type domain-containing protein</fullName>
    </recommendedName>
</protein>
<evidence type="ECO:0000256" key="1">
    <source>
        <dbReference type="ARBA" id="ARBA00009437"/>
    </source>
</evidence>
<dbReference type="PANTHER" id="PTHR30346">
    <property type="entry name" value="TRANSCRIPTIONAL DUAL REGULATOR HCAR-RELATED"/>
    <property type="match status" value="1"/>
</dbReference>
<comment type="similarity">
    <text evidence="1">Belongs to the LysR transcriptional regulatory family.</text>
</comment>
<feature type="compositionally biased region" description="Basic and acidic residues" evidence="5">
    <location>
        <begin position="63"/>
        <end position="88"/>
    </location>
</feature>
<name>A0ABP8E5F7_9MICO</name>
<dbReference type="InterPro" id="IPR000847">
    <property type="entry name" value="LysR_HTH_N"/>
</dbReference>
<dbReference type="Proteomes" id="UP001501594">
    <property type="component" value="Unassembled WGS sequence"/>
</dbReference>